<feature type="repeat" description="RCC1" evidence="2">
    <location>
        <begin position="28"/>
        <end position="81"/>
    </location>
</feature>
<proteinExistence type="predicted"/>
<dbReference type="Gene3D" id="2.130.10.30">
    <property type="entry name" value="Regulator of chromosome condensation 1/beta-lactamase-inhibitor protein II"/>
    <property type="match status" value="2"/>
</dbReference>
<dbReference type="PANTHER" id="PTHR22870">
    <property type="entry name" value="REGULATOR OF CHROMOSOME CONDENSATION"/>
    <property type="match status" value="1"/>
</dbReference>
<feature type="repeat" description="RCC1" evidence="2">
    <location>
        <begin position="171"/>
        <end position="223"/>
    </location>
</feature>
<dbReference type="Pfam" id="PF25390">
    <property type="entry name" value="WD40_RLD"/>
    <property type="match status" value="1"/>
</dbReference>
<accession>A0AB34JNM3</accession>
<dbReference type="SUPFAM" id="SSF50985">
    <property type="entry name" value="RCC1/BLIP-II"/>
    <property type="match status" value="1"/>
</dbReference>
<name>A0AB34JNM3_PRYPA</name>
<dbReference type="PROSITE" id="PS00626">
    <property type="entry name" value="RCC1_2"/>
    <property type="match status" value="1"/>
</dbReference>
<dbReference type="InterPro" id="IPR009091">
    <property type="entry name" value="RCC1/BLIP-II"/>
</dbReference>
<gene>
    <name evidence="4" type="ORF">AB1Y20_021842</name>
</gene>
<dbReference type="AlphaFoldDB" id="A0AB34JNM3"/>
<feature type="repeat" description="RCC1" evidence="2">
    <location>
        <begin position="224"/>
        <end position="275"/>
    </location>
</feature>
<sequence length="408" mass="42327">MMARRGAAALAAAVGSYAYASCADRPTQSVYSWGRLVPGPAGQAVAEVQRSPTAVSFWSERGAQLKLLSCGARHAAALDSKGALWAWSDVSGPTPIQLRAPATLTSLASTDSALYATTSRGKVLRWDGLPEALRAGGAAREPECLGGALSSISAVSLAAGSDHLVVIGSRGEVAVCGDNRRGQLGVGDRALARAEQPLRLAPLGAPAASAACGEAHSVVLLADGSVVSFGDDRNLQLGLRKTSIQNLREGEPAVYSPQRVTLLGDGRVAAVAAGGGGTEGGHTAFLMENGELHMCGHGRWGQLGGKLFTHISPPKRVSTLAALREWNEAAQSAQPIRIVDISCGRRHVAAVLECGSVFVWGWNQYGQLGNGTSAASPTPTMVKSPPELRYNNGIRRVHCGPESTTVWS</sequence>
<dbReference type="PROSITE" id="PS50012">
    <property type="entry name" value="RCC1_3"/>
    <property type="match status" value="5"/>
</dbReference>
<comment type="caution">
    <text evidence="4">The sequence shown here is derived from an EMBL/GenBank/DDBJ whole genome shotgun (WGS) entry which is preliminary data.</text>
</comment>
<organism evidence="4 5">
    <name type="scientific">Prymnesium parvum</name>
    <name type="common">Toxic golden alga</name>
    <dbReference type="NCBI Taxonomy" id="97485"/>
    <lineage>
        <taxon>Eukaryota</taxon>
        <taxon>Haptista</taxon>
        <taxon>Haptophyta</taxon>
        <taxon>Prymnesiophyceae</taxon>
        <taxon>Prymnesiales</taxon>
        <taxon>Prymnesiaceae</taxon>
        <taxon>Prymnesium</taxon>
    </lineage>
</organism>
<protein>
    <recommendedName>
        <fullName evidence="3">RCC1-like domain-containing protein</fullName>
    </recommendedName>
</protein>
<dbReference type="PRINTS" id="PR00633">
    <property type="entry name" value="RCCNDNSATION"/>
</dbReference>
<feature type="repeat" description="RCC1" evidence="2">
    <location>
        <begin position="355"/>
        <end position="408"/>
    </location>
</feature>
<evidence type="ECO:0000256" key="2">
    <source>
        <dbReference type="PROSITE-ProRule" id="PRU00235"/>
    </source>
</evidence>
<evidence type="ECO:0000259" key="3">
    <source>
        <dbReference type="Pfam" id="PF25390"/>
    </source>
</evidence>
<dbReference type="InterPro" id="IPR058923">
    <property type="entry name" value="RCC1-like_dom"/>
</dbReference>
<dbReference type="EMBL" id="JBGBPQ010000007">
    <property type="protein sequence ID" value="KAL1522204.1"/>
    <property type="molecule type" value="Genomic_DNA"/>
</dbReference>
<evidence type="ECO:0000313" key="5">
    <source>
        <dbReference type="Proteomes" id="UP001515480"/>
    </source>
</evidence>
<evidence type="ECO:0000256" key="1">
    <source>
        <dbReference type="ARBA" id="ARBA00022737"/>
    </source>
</evidence>
<dbReference type="Proteomes" id="UP001515480">
    <property type="component" value="Unassembled WGS sequence"/>
</dbReference>
<dbReference type="InterPro" id="IPR000408">
    <property type="entry name" value="Reg_chr_condens"/>
</dbReference>
<dbReference type="PANTHER" id="PTHR22870:SF408">
    <property type="entry name" value="OS09G0560450 PROTEIN"/>
    <property type="match status" value="1"/>
</dbReference>
<evidence type="ECO:0000313" key="4">
    <source>
        <dbReference type="EMBL" id="KAL1522204.1"/>
    </source>
</evidence>
<keyword evidence="5" id="KW-1185">Reference proteome</keyword>
<keyword evidence="1" id="KW-0677">Repeat</keyword>
<dbReference type="InterPro" id="IPR051210">
    <property type="entry name" value="Ub_ligase/GEF_domain"/>
</dbReference>
<feature type="domain" description="RCC1-like" evidence="3">
    <location>
        <begin position="101"/>
        <end position="404"/>
    </location>
</feature>
<feature type="repeat" description="RCC1" evidence="2">
    <location>
        <begin position="290"/>
        <end position="354"/>
    </location>
</feature>
<reference evidence="4 5" key="1">
    <citation type="journal article" date="2024" name="Science">
        <title>Giant polyketide synthase enzymes in the biosynthesis of giant marine polyether toxins.</title>
        <authorList>
            <person name="Fallon T.R."/>
            <person name="Shende V.V."/>
            <person name="Wierzbicki I.H."/>
            <person name="Pendleton A.L."/>
            <person name="Watervoot N.F."/>
            <person name="Auber R.P."/>
            <person name="Gonzalez D.J."/>
            <person name="Wisecaver J.H."/>
            <person name="Moore B.S."/>
        </authorList>
    </citation>
    <scope>NUCLEOTIDE SEQUENCE [LARGE SCALE GENOMIC DNA]</scope>
    <source>
        <strain evidence="4 5">12B1</strain>
    </source>
</reference>